<dbReference type="Gramene" id="CMS081CT">
    <property type="protein sequence ID" value="CMS081CT"/>
    <property type="gene ID" value="CMS081C"/>
</dbReference>
<dbReference type="GO" id="GO:0003735">
    <property type="term" value="F:structural constituent of ribosome"/>
    <property type="evidence" value="ECO:0007669"/>
    <property type="project" value="InterPro"/>
</dbReference>
<organism evidence="2 3">
    <name type="scientific">Cyanidioschyzon merolae (strain NIES-3377 / 10D)</name>
    <name type="common">Unicellular red alga</name>
    <dbReference type="NCBI Taxonomy" id="280699"/>
    <lineage>
        <taxon>Eukaryota</taxon>
        <taxon>Rhodophyta</taxon>
        <taxon>Bangiophyceae</taxon>
        <taxon>Cyanidiales</taxon>
        <taxon>Cyanidiaceae</taxon>
        <taxon>Cyanidioschyzon</taxon>
    </lineage>
</organism>
<name>M1VHC2_CYAM1</name>
<dbReference type="RefSeq" id="XP_005538758.1">
    <property type="nucleotide sequence ID" value="XM_005538701.1"/>
</dbReference>
<feature type="region of interest" description="Disordered" evidence="1">
    <location>
        <begin position="91"/>
        <end position="123"/>
    </location>
</feature>
<dbReference type="GO" id="GO:0005739">
    <property type="term" value="C:mitochondrion"/>
    <property type="evidence" value="ECO:0007669"/>
    <property type="project" value="InterPro"/>
</dbReference>
<gene>
    <name evidence="2" type="ORF">CYME_CMS081C</name>
</gene>
<protein>
    <submittedName>
        <fullName evidence="2">Uncharacterized protein</fullName>
    </submittedName>
</protein>
<dbReference type="Pfam" id="PF16053">
    <property type="entry name" value="MRP-S34"/>
    <property type="match status" value="1"/>
</dbReference>
<dbReference type="STRING" id="280699.M1VHC2"/>
<feature type="compositionally biased region" description="Basic and acidic residues" evidence="1">
    <location>
        <begin position="107"/>
        <end position="116"/>
    </location>
</feature>
<dbReference type="KEGG" id="cme:CYME_CMS081C"/>
<evidence type="ECO:0000313" key="3">
    <source>
        <dbReference type="Proteomes" id="UP000007014"/>
    </source>
</evidence>
<dbReference type="Proteomes" id="UP000007014">
    <property type="component" value="Chromosome 19"/>
</dbReference>
<proteinExistence type="predicted"/>
<dbReference type="OMA" id="NGYDDSH"/>
<accession>M1VHC2</accession>
<keyword evidence="3" id="KW-1185">Reference proteome</keyword>
<reference evidence="2 3" key="2">
    <citation type="journal article" date="2007" name="BMC Biol.">
        <title>A 100%-complete sequence reveals unusually simple genomic features in the hot-spring red alga Cyanidioschyzon merolae.</title>
        <authorList>
            <person name="Nozaki H."/>
            <person name="Takano H."/>
            <person name="Misumi O."/>
            <person name="Terasawa K."/>
            <person name="Matsuzaki M."/>
            <person name="Maruyama S."/>
            <person name="Nishida K."/>
            <person name="Yagisawa F."/>
            <person name="Yoshida Y."/>
            <person name="Fujiwara T."/>
            <person name="Takio S."/>
            <person name="Tamura K."/>
            <person name="Chung S.J."/>
            <person name="Nakamura S."/>
            <person name="Kuroiwa H."/>
            <person name="Tanaka K."/>
            <person name="Sato N."/>
            <person name="Kuroiwa T."/>
        </authorList>
    </citation>
    <scope>NUCLEOTIDE SEQUENCE [LARGE SCALE GENOMIC DNA]</scope>
    <source>
        <strain evidence="2 3">10D</strain>
    </source>
</reference>
<dbReference type="AlphaFoldDB" id="M1VHC2"/>
<sequence>MLHSTSVLLAARGLKLFEVARKLPNYGYGQRFTRKTWIRNGHGDDSFWMLTRIIARKEGTRLKAYGRFTWRGVTEEKEREIRGAHKREWKLFAPNAASSPPTGLEGPNDRTRHNRTETPGSSR</sequence>
<dbReference type="PANTHER" id="PTHR28589:SF1">
    <property type="entry name" value="SMALL RIBOSOMAL SUBUNIT PROTEIN MS34"/>
    <property type="match status" value="1"/>
</dbReference>
<dbReference type="InterPro" id="IPR032053">
    <property type="entry name" value="Ribosomal_mS34"/>
</dbReference>
<reference evidence="2 3" key="1">
    <citation type="journal article" date="2004" name="Nature">
        <title>Genome sequence of the ultrasmall unicellular red alga Cyanidioschyzon merolae 10D.</title>
        <authorList>
            <person name="Matsuzaki M."/>
            <person name="Misumi O."/>
            <person name="Shin-i T."/>
            <person name="Maruyama S."/>
            <person name="Takahara M."/>
            <person name="Miyagishima S."/>
            <person name="Mori T."/>
            <person name="Nishida K."/>
            <person name="Yagisawa F."/>
            <person name="Nishida K."/>
            <person name="Yoshida Y."/>
            <person name="Nishimura Y."/>
            <person name="Nakao S."/>
            <person name="Kobayashi T."/>
            <person name="Momoyama Y."/>
            <person name="Higashiyama T."/>
            <person name="Minoda A."/>
            <person name="Sano M."/>
            <person name="Nomoto H."/>
            <person name="Oishi K."/>
            <person name="Hayashi H."/>
            <person name="Ohta F."/>
            <person name="Nishizaka S."/>
            <person name="Haga S."/>
            <person name="Miura S."/>
            <person name="Morishita T."/>
            <person name="Kabeya Y."/>
            <person name="Terasawa K."/>
            <person name="Suzuki Y."/>
            <person name="Ishii Y."/>
            <person name="Asakawa S."/>
            <person name="Takano H."/>
            <person name="Ohta N."/>
            <person name="Kuroiwa H."/>
            <person name="Tanaka K."/>
            <person name="Shimizu N."/>
            <person name="Sugano S."/>
            <person name="Sato N."/>
            <person name="Nozaki H."/>
            <person name="Ogasawara N."/>
            <person name="Kohara Y."/>
            <person name="Kuroiwa T."/>
        </authorList>
    </citation>
    <scope>NUCLEOTIDE SEQUENCE [LARGE SCALE GENOMIC DNA]</scope>
    <source>
        <strain evidence="2 3">10D</strain>
    </source>
</reference>
<evidence type="ECO:0000313" key="2">
    <source>
        <dbReference type="EMBL" id="BAM82722.1"/>
    </source>
</evidence>
<dbReference type="EMBL" id="AP006501">
    <property type="protein sequence ID" value="BAM82722.1"/>
    <property type="molecule type" value="Genomic_DNA"/>
</dbReference>
<dbReference type="OrthoDB" id="16434at2759"/>
<dbReference type="GeneID" id="16997225"/>
<evidence type="ECO:0000256" key="1">
    <source>
        <dbReference type="SAM" id="MobiDB-lite"/>
    </source>
</evidence>
<dbReference type="PANTHER" id="PTHR28589">
    <property type="entry name" value="28S RIBOSOMAL PROTEIN S34, MITOCHONDRIAL"/>
    <property type="match status" value="1"/>
</dbReference>
<dbReference type="HOGENOM" id="CLU_2018459_0_0_1"/>